<dbReference type="Pfam" id="PF08902">
    <property type="entry name" value="DUF1848"/>
    <property type="match status" value="1"/>
</dbReference>
<name>R6JXE3_9FIRM</name>
<dbReference type="InterPro" id="IPR014998">
    <property type="entry name" value="DUF1848"/>
</dbReference>
<organism evidence="1 2">
    <name type="scientific">[Clostridium] clostridioforme CAG:132</name>
    <dbReference type="NCBI Taxonomy" id="1263065"/>
    <lineage>
        <taxon>Bacteria</taxon>
        <taxon>Bacillati</taxon>
        <taxon>Bacillota</taxon>
        <taxon>Clostridia</taxon>
        <taxon>Lachnospirales</taxon>
        <taxon>Lachnospiraceae</taxon>
        <taxon>Enterocloster</taxon>
    </lineage>
</organism>
<comment type="caution">
    <text evidence="1">The sequence shown here is derived from an EMBL/GenBank/DDBJ whole genome shotgun (WGS) entry which is preliminary data.</text>
</comment>
<dbReference type="Proteomes" id="UP000018009">
    <property type="component" value="Unassembled WGS sequence"/>
</dbReference>
<evidence type="ECO:0000313" key="1">
    <source>
        <dbReference type="EMBL" id="CDB62456.1"/>
    </source>
</evidence>
<dbReference type="EMBL" id="CBDY010000158">
    <property type="protein sequence ID" value="CDB62456.1"/>
    <property type="molecule type" value="Genomic_DNA"/>
</dbReference>
<sequence length="333" mass="38123">MIVSASRRTDIPAFYSDWFFRRLEEGYLYVKNPMNPRQVSKILLSPDTVDCFVFWTKDPGPMMERLSVLDRLGYPYYFQFTLTPYGTDVEPGLPHKNELVRTFGELSCRLGPERVIWRYDPVLLSPSYTREYHFQWFSRLCGSLEGYTHTCVISFLDMYRKIKGRMEQIQPSTMTGEDIVSLASFMGPEAERHGMTIRTCSEAGDLSGFHIQKGKCIDDQLIAGLLGRPLAVRKDPAQREECGCVKSVDIGAYNTCSHFCRYCYANFSPAQVEANRRMHDPESPLLCGRLTGEERITEREMKSAVRPADDGQMRLGFHDAELMQLTGKPGRII</sequence>
<proteinExistence type="predicted"/>
<gene>
    <name evidence="1" type="ORF">BN486_02501</name>
</gene>
<protein>
    <recommendedName>
        <fullName evidence="3">DUF1848 domain-containing protein</fullName>
    </recommendedName>
</protein>
<reference evidence="1" key="1">
    <citation type="submission" date="2012-11" db="EMBL/GenBank/DDBJ databases">
        <title>Dependencies among metagenomic species, viruses, plasmids and units of genetic variation.</title>
        <authorList>
            <person name="Nielsen H.B."/>
            <person name="Almeida M."/>
            <person name="Juncker A.S."/>
            <person name="Rasmussen S."/>
            <person name="Li J."/>
            <person name="Sunagawa S."/>
            <person name="Plichta D."/>
            <person name="Gautier L."/>
            <person name="Le Chatelier E."/>
            <person name="Peletier E."/>
            <person name="Bonde I."/>
            <person name="Nielsen T."/>
            <person name="Manichanh C."/>
            <person name="Arumugam M."/>
            <person name="Batto J."/>
            <person name="Santos M.B.Q.D."/>
            <person name="Blom N."/>
            <person name="Borruel N."/>
            <person name="Burgdorf K.S."/>
            <person name="Boumezbeur F."/>
            <person name="Casellas F."/>
            <person name="Dore J."/>
            <person name="Guarner F."/>
            <person name="Hansen T."/>
            <person name="Hildebrand F."/>
            <person name="Kaas R.S."/>
            <person name="Kennedy S."/>
            <person name="Kristiansen K."/>
            <person name="Kultima J.R."/>
            <person name="Leonard P."/>
            <person name="Levenez F."/>
            <person name="Lund O."/>
            <person name="Moumen B."/>
            <person name="Le Paslier D."/>
            <person name="Pons N."/>
            <person name="Pedersen O."/>
            <person name="Prifti E."/>
            <person name="Qin J."/>
            <person name="Raes J."/>
            <person name="Tap J."/>
            <person name="Tims S."/>
            <person name="Ussery D.W."/>
            <person name="Yamada T."/>
            <person name="MetaHit consortium"/>
            <person name="Renault P."/>
            <person name="Sicheritz-Ponten T."/>
            <person name="Bork P."/>
            <person name="Wang J."/>
            <person name="Brunak S."/>
            <person name="Ehrlich S.D."/>
        </authorList>
    </citation>
    <scope>NUCLEOTIDE SEQUENCE [LARGE SCALE GENOMIC DNA]</scope>
</reference>
<accession>R6JXE3</accession>
<evidence type="ECO:0008006" key="3">
    <source>
        <dbReference type="Google" id="ProtNLM"/>
    </source>
</evidence>
<evidence type="ECO:0000313" key="2">
    <source>
        <dbReference type="Proteomes" id="UP000018009"/>
    </source>
</evidence>
<dbReference type="AlphaFoldDB" id="R6JXE3"/>
<dbReference type="RefSeq" id="WP_022202181.1">
    <property type="nucleotide sequence ID" value="NZ_FR886020.1"/>
</dbReference>